<dbReference type="PANTHER" id="PTHR31078:SF1">
    <property type="entry name" value="CILIA- AND FLAGELLA-ASSOCIATED PROTEIN 300"/>
    <property type="match status" value="1"/>
</dbReference>
<keyword evidence="9" id="KW-1185">Reference proteome</keyword>
<evidence type="ECO:0000256" key="3">
    <source>
        <dbReference type="ARBA" id="ARBA00009205"/>
    </source>
</evidence>
<dbReference type="OMA" id="DFVMACF"/>
<comment type="similarity">
    <text evidence="3">Belongs to the CFAP300 family.</text>
</comment>
<dbReference type="PANTHER" id="PTHR31078">
    <property type="entry name" value="CILIA- AND FLAGELLA-ASSOCIATED PROTEIN 300"/>
    <property type="match status" value="1"/>
</dbReference>
<reference evidence="8" key="1">
    <citation type="submission" date="2025-08" db="UniProtKB">
        <authorList>
            <consortium name="Ensembl"/>
        </authorList>
    </citation>
    <scope>IDENTIFICATION</scope>
</reference>
<proteinExistence type="inferred from homology"/>
<evidence type="ECO:0000256" key="4">
    <source>
        <dbReference type="ARBA" id="ARBA00022174"/>
    </source>
</evidence>
<reference evidence="8" key="2">
    <citation type="submission" date="2025-09" db="UniProtKB">
        <authorList>
            <consortium name="Ensembl"/>
        </authorList>
    </citation>
    <scope>IDENTIFICATION</scope>
</reference>
<dbReference type="InterPro" id="IPR029416">
    <property type="entry name" value="CFAP300"/>
</dbReference>
<name>A0A8D0C0H7_SALMN</name>
<evidence type="ECO:0000313" key="8">
    <source>
        <dbReference type="Ensembl" id="ENSSMRP00000013832.1"/>
    </source>
</evidence>
<accession>A0A8D0C0H7</accession>
<keyword evidence="6" id="KW-0206">Cytoskeleton</keyword>
<keyword evidence="7" id="KW-0966">Cell projection</keyword>
<comment type="subcellular location">
    <subcellularLocation>
        <location evidence="2">Cytoplasm</location>
        <location evidence="2">Cytoskeleton</location>
        <location evidence="2">Cilium axoneme</location>
    </subcellularLocation>
</comment>
<dbReference type="AlphaFoldDB" id="A0A8D0C0H7"/>
<evidence type="ECO:0000256" key="6">
    <source>
        <dbReference type="ARBA" id="ARBA00023212"/>
    </source>
</evidence>
<sequence>MSACGDQGEEPNRFTFRLLLAPRGFPALESRETRDRLLKWSMDGRIAVQAFNFDQNLKGYQQEDFLLAFFNYPDVNSNLKLLSSSGQWTTLGK</sequence>
<evidence type="ECO:0000256" key="1">
    <source>
        <dbReference type="ARBA" id="ARBA00002404"/>
    </source>
</evidence>
<dbReference type="Ensembl" id="ENSSMRT00000016099.1">
    <property type="protein sequence ID" value="ENSSMRP00000013832.1"/>
    <property type="gene ID" value="ENSSMRG00000010748.1"/>
</dbReference>
<protein>
    <recommendedName>
        <fullName evidence="4">Cilia- and flagella-associated protein 300</fullName>
    </recommendedName>
</protein>
<evidence type="ECO:0000256" key="2">
    <source>
        <dbReference type="ARBA" id="ARBA00004430"/>
    </source>
</evidence>
<evidence type="ECO:0000256" key="5">
    <source>
        <dbReference type="ARBA" id="ARBA00022490"/>
    </source>
</evidence>
<dbReference type="Proteomes" id="UP000694421">
    <property type="component" value="Unplaced"/>
</dbReference>
<comment type="function">
    <text evidence="1">Cilium- and flagellum-specific protein that plays a role in axonemal structure organization and motility. May play a role in outer and inner dynein arm assembly.</text>
</comment>
<organism evidence="8 9">
    <name type="scientific">Salvator merianae</name>
    <name type="common">Argentine black and white tegu</name>
    <name type="synonym">Tupinambis merianae</name>
    <dbReference type="NCBI Taxonomy" id="96440"/>
    <lineage>
        <taxon>Eukaryota</taxon>
        <taxon>Metazoa</taxon>
        <taxon>Chordata</taxon>
        <taxon>Craniata</taxon>
        <taxon>Vertebrata</taxon>
        <taxon>Euteleostomi</taxon>
        <taxon>Lepidosauria</taxon>
        <taxon>Squamata</taxon>
        <taxon>Bifurcata</taxon>
        <taxon>Unidentata</taxon>
        <taxon>Episquamata</taxon>
        <taxon>Laterata</taxon>
        <taxon>Teiioidea</taxon>
        <taxon>Teiidae</taxon>
        <taxon>Salvator</taxon>
    </lineage>
</organism>
<dbReference type="GO" id="GO:0005930">
    <property type="term" value="C:axoneme"/>
    <property type="evidence" value="ECO:0007669"/>
    <property type="project" value="UniProtKB-SubCell"/>
</dbReference>
<evidence type="ECO:0000313" key="9">
    <source>
        <dbReference type="Proteomes" id="UP000694421"/>
    </source>
</evidence>
<dbReference type="Pfam" id="PF14926">
    <property type="entry name" value="CFAP300"/>
    <property type="match status" value="1"/>
</dbReference>
<keyword evidence="5" id="KW-0963">Cytoplasm</keyword>
<dbReference type="GeneTree" id="ENSGT00510000047559"/>
<evidence type="ECO:0000256" key="7">
    <source>
        <dbReference type="ARBA" id="ARBA00023273"/>
    </source>
</evidence>